<sequence length="379" mass="42025">MATLALAMTRSAHHIGCVMCSPDAAARLPIIANARSFSGTTSASCRRKHKVRIRNALSAGPLPYVRGWAWQHALLTRRLKCIRGQAYPEQDGSDELLLFEHHPVYTLGRGSTEDHLTFLNESPDGGAEARRRLSRKNRGPDAARLMTNAQSSDSSQLTVRQEVDLLSEHSNTSSPLEAPNGVPIYRIERGGEVTYHGPGQLVMYPLLHLKHENYEQDLHWYLRQIEEVIIRTLASFDIKSNRDSINTGVWVGKDKIAAVGVSSSRWITTHGLALNVDPNLGHFDKSIITPCGIEERDVTSMSKLLCDDCPGMNEVADAAVDCFGETGNPDPEDIDLNVIEFPSVISLYHKQQIEPTNTCTKRKNWGGFDNRKPSVPLLV</sequence>
<keyword evidence="5" id="KW-0012">Acyltransferase</keyword>
<dbReference type="GO" id="GO:0033819">
    <property type="term" value="F:lipoyl(octanoyl) transferase activity"/>
    <property type="evidence" value="ECO:0007669"/>
    <property type="project" value="UniProtKB-EC"/>
</dbReference>
<feature type="domain" description="BPL/LPL catalytic" evidence="7">
    <location>
        <begin position="90"/>
        <end position="331"/>
    </location>
</feature>
<evidence type="ECO:0000256" key="3">
    <source>
        <dbReference type="ARBA" id="ARBA00012334"/>
    </source>
</evidence>
<dbReference type="NCBIfam" id="TIGR00214">
    <property type="entry name" value="lipB"/>
    <property type="match status" value="1"/>
</dbReference>
<evidence type="ECO:0000256" key="5">
    <source>
        <dbReference type="ARBA" id="ARBA00023315"/>
    </source>
</evidence>
<dbReference type="Pfam" id="PF21948">
    <property type="entry name" value="LplA-B_cat"/>
    <property type="match status" value="1"/>
</dbReference>
<evidence type="ECO:0000256" key="4">
    <source>
        <dbReference type="ARBA" id="ARBA00022679"/>
    </source>
</evidence>
<dbReference type="InterPro" id="IPR004143">
    <property type="entry name" value="BPL_LPL_catalytic"/>
</dbReference>
<dbReference type="EC" id="2.3.1.181" evidence="3"/>
<evidence type="ECO:0000259" key="7">
    <source>
        <dbReference type="PROSITE" id="PS51733"/>
    </source>
</evidence>
<dbReference type="InterPro" id="IPR045864">
    <property type="entry name" value="aa-tRNA-synth_II/BPL/LPL"/>
</dbReference>
<dbReference type="Proteomes" id="UP000266841">
    <property type="component" value="Unassembled WGS sequence"/>
</dbReference>
<evidence type="ECO:0000313" key="8">
    <source>
        <dbReference type="EMBL" id="EJK73387.1"/>
    </source>
</evidence>
<dbReference type="HAMAP" id="MF_00013">
    <property type="entry name" value="LipB"/>
    <property type="match status" value="1"/>
</dbReference>
<protein>
    <recommendedName>
        <fullName evidence="3">lipoyl(octanoyl) transferase</fullName>
        <ecNumber evidence="3">2.3.1.181</ecNumber>
    </recommendedName>
</protein>
<evidence type="ECO:0000256" key="6">
    <source>
        <dbReference type="SAM" id="MobiDB-lite"/>
    </source>
</evidence>
<comment type="pathway">
    <text evidence="1">Protein modification; protein lipoylation via endogenous pathway; protein N(6)-(lipoyl)lysine from octanoyl-[acyl-carrier-protein]: step 1/2.</text>
</comment>
<dbReference type="CDD" id="cd16444">
    <property type="entry name" value="LipB"/>
    <property type="match status" value="1"/>
</dbReference>
<name>K0TNC1_THAOC</name>
<dbReference type="UniPathway" id="UPA00538">
    <property type="reaction ID" value="UER00592"/>
</dbReference>
<dbReference type="InterPro" id="IPR000544">
    <property type="entry name" value="Octanoyltransferase"/>
</dbReference>
<dbReference type="eggNOG" id="KOG0325">
    <property type="taxonomic scope" value="Eukaryota"/>
</dbReference>
<dbReference type="GO" id="GO:0009249">
    <property type="term" value="P:protein lipoylation"/>
    <property type="evidence" value="ECO:0007669"/>
    <property type="project" value="InterPro"/>
</dbReference>
<keyword evidence="9" id="KW-1185">Reference proteome</keyword>
<evidence type="ECO:0000256" key="1">
    <source>
        <dbReference type="ARBA" id="ARBA00004821"/>
    </source>
</evidence>
<dbReference type="PANTHER" id="PTHR10993">
    <property type="entry name" value="OCTANOYLTRANSFERASE"/>
    <property type="match status" value="1"/>
</dbReference>
<dbReference type="PROSITE" id="PS01313">
    <property type="entry name" value="LIPB"/>
    <property type="match status" value="1"/>
</dbReference>
<dbReference type="OMA" id="ARRWVTY"/>
<evidence type="ECO:0000313" key="9">
    <source>
        <dbReference type="Proteomes" id="UP000266841"/>
    </source>
</evidence>
<accession>K0TNC1</accession>
<gene>
    <name evidence="8" type="ORF">THAOC_04992</name>
</gene>
<feature type="region of interest" description="Disordered" evidence="6">
    <location>
        <begin position="121"/>
        <end position="153"/>
    </location>
</feature>
<comment type="similarity">
    <text evidence="2">Belongs to the LipB family.</text>
</comment>
<dbReference type="Gene3D" id="3.30.930.10">
    <property type="entry name" value="Bira Bifunctional Protein, Domain 2"/>
    <property type="match status" value="1"/>
</dbReference>
<dbReference type="PROSITE" id="PS51733">
    <property type="entry name" value="BPL_LPL_CATALYTIC"/>
    <property type="match status" value="1"/>
</dbReference>
<evidence type="ECO:0000256" key="2">
    <source>
        <dbReference type="ARBA" id="ARBA00007907"/>
    </source>
</evidence>
<dbReference type="OrthoDB" id="19908at2759"/>
<dbReference type="PANTHER" id="PTHR10993:SF7">
    <property type="entry name" value="LIPOYLTRANSFERASE 2, MITOCHONDRIAL-RELATED"/>
    <property type="match status" value="1"/>
</dbReference>
<dbReference type="InterPro" id="IPR020605">
    <property type="entry name" value="Octanoyltransferase_CS"/>
</dbReference>
<reference evidence="8 9" key="1">
    <citation type="journal article" date="2012" name="Genome Biol.">
        <title>Genome and low-iron response of an oceanic diatom adapted to chronic iron limitation.</title>
        <authorList>
            <person name="Lommer M."/>
            <person name="Specht M."/>
            <person name="Roy A.S."/>
            <person name="Kraemer L."/>
            <person name="Andreson R."/>
            <person name="Gutowska M.A."/>
            <person name="Wolf J."/>
            <person name="Bergner S.V."/>
            <person name="Schilhabel M.B."/>
            <person name="Klostermeier U.C."/>
            <person name="Beiko R.G."/>
            <person name="Rosenstiel P."/>
            <person name="Hippler M."/>
            <person name="Laroche J."/>
        </authorList>
    </citation>
    <scope>NUCLEOTIDE SEQUENCE [LARGE SCALE GENOMIC DNA]</scope>
    <source>
        <strain evidence="8 9">CCMP1005</strain>
    </source>
</reference>
<keyword evidence="4" id="KW-0808">Transferase</keyword>
<proteinExistence type="inferred from homology"/>
<dbReference type="AlphaFoldDB" id="K0TNC1"/>
<dbReference type="SUPFAM" id="SSF55681">
    <property type="entry name" value="Class II aaRS and biotin synthetases"/>
    <property type="match status" value="1"/>
</dbReference>
<organism evidence="8 9">
    <name type="scientific">Thalassiosira oceanica</name>
    <name type="common">Marine diatom</name>
    <dbReference type="NCBI Taxonomy" id="159749"/>
    <lineage>
        <taxon>Eukaryota</taxon>
        <taxon>Sar</taxon>
        <taxon>Stramenopiles</taxon>
        <taxon>Ochrophyta</taxon>
        <taxon>Bacillariophyta</taxon>
        <taxon>Coscinodiscophyceae</taxon>
        <taxon>Thalassiosirophycidae</taxon>
        <taxon>Thalassiosirales</taxon>
        <taxon>Thalassiosiraceae</taxon>
        <taxon>Thalassiosira</taxon>
    </lineage>
</organism>
<dbReference type="EMBL" id="AGNL01004538">
    <property type="protein sequence ID" value="EJK73387.1"/>
    <property type="molecule type" value="Genomic_DNA"/>
</dbReference>
<comment type="caution">
    <text evidence="8">The sequence shown here is derived from an EMBL/GenBank/DDBJ whole genome shotgun (WGS) entry which is preliminary data.</text>
</comment>